<keyword evidence="4" id="KW-1185">Reference proteome</keyword>
<dbReference type="CDD" id="cd01026">
    <property type="entry name" value="TOPRIM_OLD"/>
    <property type="match status" value="1"/>
</dbReference>
<dbReference type="InterPro" id="IPR034139">
    <property type="entry name" value="TOPRIM_OLD"/>
</dbReference>
<reference evidence="3" key="1">
    <citation type="submission" date="2019-05" db="EMBL/GenBank/DDBJ databases">
        <authorList>
            <person name="Lianzixin W."/>
        </authorList>
    </citation>
    <scope>NUCLEOTIDE SEQUENCE</scope>
    <source>
        <strain evidence="3">EC11</strain>
    </source>
</reference>
<name>A0ABX0IPH6_9FLAO</name>
<dbReference type="PANTHER" id="PTHR43581">
    <property type="entry name" value="ATP/GTP PHOSPHATASE"/>
    <property type="match status" value="1"/>
</dbReference>
<evidence type="ECO:0000313" key="4">
    <source>
        <dbReference type="Proteomes" id="UP000817854"/>
    </source>
</evidence>
<evidence type="ECO:0000259" key="1">
    <source>
        <dbReference type="Pfam" id="PF13175"/>
    </source>
</evidence>
<reference evidence="3" key="2">
    <citation type="submission" date="2020-02" db="EMBL/GenBank/DDBJ databases">
        <title>Flavobacterium profundi sp. nov., isolated from a deep-sea seamount.</title>
        <authorList>
            <person name="Zhang D.-C."/>
        </authorList>
    </citation>
    <scope>NUCLEOTIDE SEQUENCE</scope>
    <source>
        <strain evidence="3">EC11</strain>
    </source>
</reference>
<dbReference type="InterPro" id="IPR051396">
    <property type="entry name" value="Bact_Antivir_Def_Nuclease"/>
</dbReference>
<protein>
    <submittedName>
        <fullName evidence="3">AAA family ATPase</fullName>
    </submittedName>
</protein>
<dbReference type="RefSeq" id="WP_140962077.1">
    <property type="nucleotide sequence ID" value="NZ_VEVQ02000005.1"/>
</dbReference>
<comment type="caution">
    <text evidence="3">The sequence shown here is derived from an EMBL/GenBank/DDBJ whole genome shotgun (WGS) entry which is preliminary data.</text>
</comment>
<dbReference type="PANTHER" id="PTHR43581:SF4">
    <property type="entry name" value="ATP_GTP PHOSPHATASE"/>
    <property type="match status" value="1"/>
</dbReference>
<dbReference type="Pfam" id="PF20469">
    <property type="entry name" value="OLD-like_TOPRIM"/>
    <property type="match status" value="1"/>
</dbReference>
<feature type="domain" description="OLD protein-like TOPRIM" evidence="2">
    <location>
        <begin position="493"/>
        <end position="561"/>
    </location>
</feature>
<dbReference type="Gene3D" id="3.40.50.300">
    <property type="entry name" value="P-loop containing nucleotide triphosphate hydrolases"/>
    <property type="match status" value="2"/>
</dbReference>
<evidence type="ECO:0000313" key="3">
    <source>
        <dbReference type="EMBL" id="NHN25732.1"/>
    </source>
</evidence>
<dbReference type="InterPro" id="IPR041685">
    <property type="entry name" value="AAA_GajA/Old/RecF-like"/>
</dbReference>
<organism evidence="3 4">
    <name type="scientific">Flavobacterium jejuense</name>
    <dbReference type="NCBI Taxonomy" id="1544455"/>
    <lineage>
        <taxon>Bacteria</taxon>
        <taxon>Pseudomonadati</taxon>
        <taxon>Bacteroidota</taxon>
        <taxon>Flavobacteriia</taxon>
        <taxon>Flavobacteriales</taxon>
        <taxon>Flavobacteriaceae</taxon>
        <taxon>Flavobacterium</taxon>
    </lineage>
</organism>
<dbReference type="SUPFAM" id="SSF52540">
    <property type="entry name" value="P-loop containing nucleoside triphosphate hydrolases"/>
    <property type="match status" value="1"/>
</dbReference>
<dbReference type="EMBL" id="VEVQ02000005">
    <property type="protein sequence ID" value="NHN25732.1"/>
    <property type="molecule type" value="Genomic_DNA"/>
</dbReference>
<dbReference type="Pfam" id="PF13175">
    <property type="entry name" value="AAA_15"/>
    <property type="match status" value="1"/>
</dbReference>
<proteinExistence type="predicted"/>
<dbReference type="InterPro" id="IPR027417">
    <property type="entry name" value="P-loop_NTPase"/>
</dbReference>
<sequence>MKIKQIQVKNYRLLKDFKLDLEDELSLVLGKNNSGKTSILSVLDKFINSEKSKFTSEDFNLVFKNELKTLVEDPYQKTEEEFKKIGKDIGIKLRLVIEYFEKDDLSNICNVMMNLDTDNNFVVLGFDFVINYDRYIKLRKDYFEFKRKEKEKFDKGKIKSIEKTEKTEETEETEEIKSTYIERSFNDFFKQNFTEYFKLFKSPLEWDNTKKCIIESTVVGNENFKDIISFKFIKAKRDVNNKETDKTLSRQTSEIYKKEETSDEQKEKIEKFTDELSSTDNTLSGIYAELFKGVIDDVKKFGGLKAEETNIEIFSTLQQRELLEGNTTVMYTHENNDKLPEHHNGLGYMNLISLIFEIKIQVKEFKRSKLERPSDINLLFIEEPEAHTHPQMQYVFIKNIKDLLKDGIKKKLKNDEGNDIIISRELQYIVSTHSSHIVAESKFDDIKYLKKLNKNQVISKNLKDLEKEYIENGEDQNYRFLKQYLTLNRAELFFTDKAIFIEGDTERILLPAIMKKLDNEYTENKLLSQNISIVEVGAYSQIFEKFIDFIGMKSLIITDIDSCYLAPVMEKDKITPKLKDGLPLLKNKKCPASDENAKRTTNNSLLFFHRKSLEDLKYFIELKQDWKILRKNRQKKWNPNRKGNLLIVYQTEELDNHAKSYHARSFEDAFFHINYDFITNEENSFQSLTDKWLKKFKANNDSFELADNGVGSKPSLAIEILMNSKTDDNDNEFSNWQIPAYIKEGLLWLKED</sequence>
<accession>A0ABX0IPH6</accession>
<gene>
    <name evidence="3" type="ORF">FIA58_008575</name>
</gene>
<feature type="domain" description="Endonuclease GajA/Old nuclease/RecF-like AAA" evidence="1">
    <location>
        <begin position="1"/>
        <end position="438"/>
    </location>
</feature>
<evidence type="ECO:0000259" key="2">
    <source>
        <dbReference type="Pfam" id="PF20469"/>
    </source>
</evidence>
<dbReference type="Proteomes" id="UP000817854">
    <property type="component" value="Unassembled WGS sequence"/>
</dbReference>